<name>A0A9D1TAI3_9FIRM</name>
<dbReference type="PANTHER" id="PTHR35788:SF1">
    <property type="entry name" value="EXPORTED PROTEIN"/>
    <property type="match status" value="1"/>
</dbReference>
<keyword evidence="1" id="KW-0812">Transmembrane</keyword>
<evidence type="ECO:0000313" key="3">
    <source>
        <dbReference type="Proteomes" id="UP000824169"/>
    </source>
</evidence>
<dbReference type="AlphaFoldDB" id="A0A9D1TAI3"/>
<dbReference type="InterPro" id="IPR052913">
    <property type="entry name" value="Glycopeptide_resist_protein"/>
</dbReference>
<keyword evidence="1" id="KW-1133">Transmembrane helix</keyword>
<dbReference type="EMBL" id="DVOO01000009">
    <property type="protein sequence ID" value="HIV24687.1"/>
    <property type="molecule type" value="Genomic_DNA"/>
</dbReference>
<evidence type="ECO:0000256" key="1">
    <source>
        <dbReference type="SAM" id="Phobius"/>
    </source>
</evidence>
<dbReference type="InterPro" id="IPR007391">
    <property type="entry name" value="Vancomycin_resist_VanW"/>
</dbReference>
<accession>A0A9D1TAI3</accession>
<keyword evidence="1" id="KW-0472">Membrane</keyword>
<dbReference type="Proteomes" id="UP000824169">
    <property type="component" value="Unassembled WGS sequence"/>
</dbReference>
<reference evidence="2" key="2">
    <citation type="journal article" date="2021" name="PeerJ">
        <title>Extensive microbial diversity within the chicken gut microbiome revealed by metagenomics and culture.</title>
        <authorList>
            <person name="Gilroy R."/>
            <person name="Ravi A."/>
            <person name="Getino M."/>
            <person name="Pursley I."/>
            <person name="Horton D.L."/>
            <person name="Alikhan N.F."/>
            <person name="Baker D."/>
            <person name="Gharbi K."/>
            <person name="Hall N."/>
            <person name="Watson M."/>
            <person name="Adriaenssens E.M."/>
            <person name="Foster-Nyarko E."/>
            <person name="Jarju S."/>
            <person name="Secka A."/>
            <person name="Antonio M."/>
            <person name="Oren A."/>
            <person name="Chaudhuri R.R."/>
            <person name="La Ragione R."/>
            <person name="Hildebrand F."/>
            <person name="Pallen M.J."/>
        </authorList>
    </citation>
    <scope>NUCLEOTIDE SEQUENCE</scope>
    <source>
        <strain evidence="2">CHK188-20938</strain>
    </source>
</reference>
<dbReference type="Pfam" id="PF04294">
    <property type="entry name" value="VanW"/>
    <property type="match status" value="1"/>
</dbReference>
<dbReference type="PANTHER" id="PTHR35788">
    <property type="entry name" value="EXPORTED PROTEIN-RELATED"/>
    <property type="match status" value="1"/>
</dbReference>
<evidence type="ECO:0000313" key="2">
    <source>
        <dbReference type="EMBL" id="HIV24687.1"/>
    </source>
</evidence>
<sequence length="486" mass="52776">MSNKEIKKKANAKTRFIVMLVAGIAVLLAAAYLIFCQAVQSSGIWRDVSVNGVQLKGLSIEEAEQAVQQKFEEEYQDAAVTVTLDGQEYRIPVYSLLTMDASKAIEDAYAPGHGLWIARGLDWIAVQLEGSGNVEVAPTVSNQDLLDQAISDSGILNYTSCTESTWEQTDTELVIHKGTTGVVPDQEGLKKAVLDAVENNKLDETITCPTTEQQPQTLDFQSIADSVQRDPVNASLDAANNYAVTESVTGISLDASQAQAAYDAAAEGTDVVIPLTVTEPEITTADMNANLFKDVLGTYQSTAVPSGGKIHNISLAVSMCDGIVLLPGEKFSYNGVIGDTTEERGFQLANAYSNGEVVQEPGGGVCQVSSTIFSALLQTDLEVVQRQNHSMVVTYVPFGMDATVSWDQPDFRFKNNHTYPIKLSLSFENNVITVQILGTKESDLTVQSRVEQTGEMTYDTYRDYYDSNGTLVNSEYICHSVYKPVS</sequence>
<protein>
    <submittedName>
        <fullName evidence="2">VanW family protein</fullName>
    </submittedName>
</protein>
<proteinExistence type="predicted"/>
<reference evidence="2" key="1">
    <citation type="submission" date="2020-10" db="EMBL/GenBank/DDBJ databases">
        <authorList>
            <person name="Gilroy R."/>
        </authorList>
    </citation>
    <scope>NUCLEOTIDE SEQUENCE</scope>
    <source>
        <strain evidence="2">CHK188-20938</strain>
    </source>
</reference>
<organism evidence="2 3">
    <name type="scientific">Candidatus Scatomonas pullistercoris</name>
    <dbReference type="NCBI Taxonomy" id="2840920"/>
    <lineage>
        <taxon>Bacteria</taxon>
        <taxon>Bacillati</taxon>
        <taxon>Bacillota</taxon>
        <taxon>Clostridia</taxon>
        <taxon>Lachnospirales</taxon>
        <taxon>Lachnospiraceae</taxon>
        <taxon>Lachnospiraceae incertae sedis</taxon>
        <taxon>Candidatus Scatomonas</taxon>
    </lineage>
</organism>
<comment type="caution">
    <text evidence="2">The sequence shown here is derived from an EMBL/GenBank/DDBJ whole genome shotgun (WGS) entry which is preliminary data.</text>
</comment>
<feature type="transmembrane region" description="Helical" evidence="1">
    <location>
        <begin position="16"/>
        <end position="35"/>
    </location>
</feature>
<gene>
    <name evidence="2" type="ORF">IAB71_02700</name>
</gene>